<feature type="compositionally biased region" description="Acidic residues" evidence="1">
    <location>
        <begin position="64"/>
        <end position="79"/>
    </location>
</feature>
<organism evidence="2 3">
    <name type="scientific">Microbacterium phage Kozie</name>
    <dbReference type="NCBI Taxonomy" id="2885981"/>
    <lineage>
        <taxon>Viruses</taxon>
        <taxon>Duplodnaviria</taxon>
        <taxon>Heunggongvirae</taxon>
        <taxon>Uroviricota</taxon>
        <taxon>Caudoviricetes</taxon>
        <taxon>Kutznervirinae</taxon>
        <taxon>Kozievirus</taxon>
        <taxon>Kozievirus kozie</taxon>
    </lineage>
</organism>
<evidence type="ECO:0000313" key="3">
    <source>
        <dbReference type="Proteomes" id="UP000827716"/>
    </source>
</evidence>
<keyword evidence="3" id="KW-1185">Reference proteome</keyword>
<gene>
    <name evidence="2" type="primary">87</name>
    <name evidence="2" type="ORF">SEA_KOZIE_87</name>
</gene>
<sequence length="79" mass="8432">MKPCVGCGTPIDRTEEARYDVLAPGYDALTNADQHGPYCETCWPTTMTGAQIAAAPNPAPWEIAPDDEPTPDPEENADA</sequence>
<feature type="region of interest" description="Disordered" evidence="1">
    <location>
        <begin position="57"/>
        <end position="79"/>
    </location>
</feature>
<evidence type="ECO:0000256" key="1">
    <source>
        <dbReference type="SAM" id="MobiDB-lite"/>
    </source>
</evidence>
<evidence type="ECO:0000313" key="2">
    <source>
        <dbReference type="EMBL" id="UDL16283.1"/>
    </source>
</evidence>
<dbReference type="GeneID" id="80004470"/>
<reference evidence="2" key="1">
    <citation type="submission" date="2021-09" db="EMBL/GenBank/DDBJ databases">
        <authorList>
            <person name="Colton S."/>
            <person name="McKinney A."/>
            <person name="Ashley L."/>
            <person name="Annie C."/>
            <person name="Elissa F."/>
            <person name="Lindsey D."/>
            <person name="Brady H."/>
            <person name="Batt M.A."/>
            <person name="Denae B."/>
            <person name="Molloy S.D."/>
            <person name="Garlena R.A."/>
            <person name="Russell D.A."/>
            <person name="Jacobs-Sera D."/>
            <person name="Hatfull G.F."/>
        </authorList>
    </citation>
    <scope>NUCLEOTIDE SEQUENCE</scope>
</reference>
<dbReference type="KEGG" id="vg:80004470"/>
<proteinExistence type="predicted"/>
<accession>A0AAE8Y8C0</accession>
<dbReference type="RefSeq" id="YP_010750815.1">
    <property type="nucleotide sequence ID" value="NC_073362.1"/>
</dbReference>
<name>A0AAE8Y8C0_9CAUD</name>
<protein>
    <submittedName>
        <fullName evidence="2">Uncharacterized protein</fullName>
    </submittedName>
</protein>
<dbReference type="EMBL" id="OK040792">
    <property type="protein sequence ID" value="UDL16283.1"/>
    <property type="molecule type" value="Genomic_DNA"/>
</dbReference>
<dbReference type="Proteomes" id="UP000827716">
    <property type="component" value="Segment"/>
</dbReference>